<comment type="function">
    <text evidence="5">Responsible for synthesis of pseudouridine from uracil.</text>
</comment>
<sequence length="322" mass="35471">MIEAIAQTTARADSFVAQVLGIAKNQALQHIKAGLVLINDQVCPKGGVFLKHGDCVRILPPKSPPTPPPIWTNLDIECLYEDEDLLVLNKPAHLAVHPAPSLKEATLVEYLQARGHALSDLGGAGRCGIVHRLDKETSGALVIAKNNFSHAHLSAQLQSREMGRYYIALIAGHLHTPLCVECRLGRHPKNRLKMTNLDALRLKGGKLAKTFFVPLVDGKAHQLIGARLHSGRTHQVRAHLESIGRRILGDKLYGVPDLHAPRTMLHAYLLYATHPRTGQKLLFKAKLSDDMVKCAQSHFQGVNWHGCLQEDYFLGRFCALIG</sequence>
<dbReference type="RefSeq" id="WP_104751914.1">
    <property type="nucleotide sequence ID" value="NZ_FZMF01000012.1"/>
</dbReference>
<protein>
    <recommendedName>
        <fullName evidence="5">Pseudouridine synthase</fullName>
        <ecNumber evidence="5">5.4.99.-</ecNumber>
    </recommendedName>
</protein>
<dbReference type="PANTHER" id="PTHR21600">
    <property type="entry name" value="MITOCHONDRIAL RNA PSEUDOURIDINE SYNTHASE"/>
    <property type="match status" value="1"/>
</dbReference>
<comment type="catalytic activity">
    <reaction evidence="1 5">
        <text>a uridine in RNA = a pseudouridine in RNA</text>
        <dbReference type="Rhea" id="RHEA:48348"/>
        <dbReference type="Rhea" id="RHEA-COMP:12068"/>
        <dbReference type="Rhea" id="RHEA-COMP:12069"/>
        <dbReference type="ChEBI" id="CHEBI:65314"/>
        <dbReference type="ChEBI" id="CHEBI:65315"/>
    </reaction>
</comment>
<evidence type="ECO:0000256" key="2">
    <source>
        <dbReference type="ARBA" id="ARBA00010876"/>
    </source>
</evidence>
<comment type="caution">
    <text evidence="7">The sequence shown here is derived from an EMBL/GenBank/DDBJ whole genome shotgun (WGS) entry which is preliminary data.</text>
</comment>
<dbReference type="CDD" id="cd00165">
    <property type="entry name" value="S4"/>
    <property type="match status" value="1"/>
</dbReference>
<evidence type="ECO:0000259" key="6">
    <source>
        <dbReference type="Pfam" id="PF00849"/>
    </source>
</evidence>
<gene>
    <name evidence="7" type="ORF">ACFOPX_00055</name>
</gene>
<name>A0ABV7ZI43_9HELI</name>
<evidence type="ECO:0000256" key="4">
    <source>
        <dbReference type="PROSITE-ProRule" id="PRU00182"/>
    </source>
</evidence>
<organism evidence="7 8">
    <name type="scientific">Helicobacter baculiformis</name>
    <dbReference type="NCBI Taxonomy" id="427351"/>
    <lineage>
        <taxon>Bacteria</taxon>
        <taxon>Pseudomonadati</taxon>
        <taxon>Campylobacterota</taxon>
        <taxon>Epsilonproteobacteria</taxon>
        <taxon>Campylobacterales</taxon>
        <taxon>Helicobacteraceae</taxon>
        <taxon>Helicobacter</taxon>
    </lineage>
</organism>
<dbReference type="CDD" id="cd02869">
    <property type="entry name" value="PseudoU_synth_RluA_like"/>
    <property type="match status" value="1"/>
</dbReference>
<comment type="similarity">
    <text evidence="2 5">Belongs to the pseudouridine synthase RluA family.</text>
</comment>
<dbReference type="EMBL" id="JBHRZO010000001">
    <property type="protein sequence ID" value="MFC3846930.1"/>
    <property type="molecule type" value="Genomic_DNA"/>
</dbReference>
<dbReference type="InterPro" id="IPR006224">
    <property type="entry name" value="PsdUridine_synth_RluA-like_CS"/>
</dbReference>
<dbReference type="EC" id="5.4.99.-" evidence="5"/>
<accession>A0ABV7ZI43</accession>
<dbReference type="SUPFAM" id="SSF55174">
    <property type="entry name" value="Alpha-L RNA-binding motif"/>
    <property type="match status" value="1"/>
</dbReference>
<evidence type="ECO:0000313" key="8">
    <source>
        <dbReference type="Proteomes" id="UP001595783"/>
    </source>
</evidence>
<dbReference type="PROSITE" id="PS01129">
    <property type="entry name" value="PSI_RLU"/>
    <property type="match status" value="1"/>
</dbReference>
<dbReference type="InterPro" id="IPR006225">
    <property type="entry name" value="PsdUridine_synth_RluC/D"/>
</dbReference>
<dbReference type="InterPro" id="IPR020103">
    <property type="entry name" value="PsdUridine_synth_cat_dom_sf"/>
</dbReference>
<proteinExistence type="inferred from homology"/>
<evidence type="ECO:0000313" key="7">
    <source>
        <dbReference type="EMBL" id="MFC3846930.1"/>
    </source>
</evidence>
<keyword evidence="8" id="KW-1185">Reference proteome</keyword>
<dbReference type="Pfam" id="PF00849">
    <property type="entry name" value="PseudoU_synth_2"/>
    <property type="match status" value="1"/>
</dbReference>
<dbReference type="Proteomes" id="UP001595783">
    <property type="component" value="Unassembled WGS sequence"/>
</dbReference>
<keyword evidence="4" id="KW-0694">RNA-binding</keyword>
<dbReference type="NCBIfam" id="TIGR00005">
    <property type="entry name" value="rluA_subfam"/>
    <property type="match status" value="1"/>
</dbReference>
<dbReference type="InterPro" id="IPR050188">
    <property type="entry name" value="RluA_PseudoU_synthase"/>
</dbReference>
<evidence type="ECO:0000256" key="3">
    <source>
        <dbReference type="ARBA" id="ARBA00023235"/>
    </source>
</evidence>
<dbReference type="PANTHER" id="PTHR21600:SF44">
    <property type="entry name" value="RIBOSOMAL LARGE SUBUNIT PSEUDOURIDINE SYNTHASE D"/>
    <property type="match status" value="1"/>
</dbReference>
<evidence type="ECO:0000256" key="5">
    <source>
        <dbReference type="RuleBase" id="RU362028"/>
    </source>
</evidence>
<keyword evidence="3 5" id="KW-0413">Isomerase</keyword>
<evidence type="ECO:0000256" key="1">
    <source>
        <dbReference type="ARBA" id="ARBA00000073"/>
    </source>
</evidence>
<dbReference type="InterPro" id="IPR006145">
    <property type="entry name" value="PsdUridine_synth_RsuA/RluA"/>
</dbReference>
<dbReference type="Gene3D" id="3.30.2350.10">
    <property type="entry name" value="Pseudouridine synthase"/>
    <property type="match status" value="1"/>
</dbReference>
<dbReference type="SUPFAM" id="SSF55120">
    <property type="entry name" value="Pseudouridine synthase"/>
    <property type="match status" value="1"/>
</dbReference>
<feature type="domain" description="Pseudouridine synthase RsuA/RluA-like" evidence="6">
    <location>
        <begin position="84"/>
        <end position="242"/>
    </location>
</feature>
<reference evidence="8" key="1">
    <citation type="journal article" date="2019" name="Int. J. Syst. Evol. Microbiol.">
        <title>The Global Catalogue of Microorganisms (GCM) 10K type strain sequencing project: providing services to taxonomists for standard genome sequencing and annotation.</title>
        <authorList>
            <consortium name="The Broad Institute Genomics Platform"/>
            <consortium name="The Broad Institute Genome Sequencing Center for Infectious Disease"/>
            <person name="Wu L."/>
            <person name="Ma J."/>
        </authorList>
    </citation>
    <scope>NUCLEOTIDE SEQUENCE [LARGE SCALE GENOMIC DNA]</scope>
    <source>
        <strain evidence="8">CCUG 53816</strain>
    </source>
</reference>
<dbReference type="PROSITE" id="PS50889">
    <property type="entry name" value="S4"/>
    <property type="match status" value="1"/>
</dbReference>